<dbReference type="EMBL" id="KN846974">
    <property type="protein sequence ID" value="KIW77207.1"/>
    <property type="molecule type" value="Genomic_DNA"/>
</dbReference>
<sequence>MSSRLETTGNSWVKRPTIEESSSSLRNPKGFDPNVYDATDATIPDPISRVDLNPNHDWRFRSKTSVNPMHSGRLLGRIMIGKVPPRITIEGVDDILRQVPLPIKNSTLVQNCVTWVLAAVEVMQKQDLAEAFDVDQFSIKALELADQWLKDPNPRHFHNYTNRPR</sequence>
<gene>
    <name evidence="2" type="ORF">Z517_09653</name>
</gene>
<dbReference type="RefSeq" id="XP_013281015.1">
    <property type="nucleotide sequence ID" value="XM_013425561.1"/>
</dbReference>
<name>A0A0D2ESI7_9EURO</name>
<dbReference type="Proteomes" id="UP000053029">
    <property type="component" value="Unassembled WGS sequence"/>
</dbReference>
<dbReference type="AlphaFoldDB" id="A0A0D2ESI7"/>
<evidence type="ECO:0000313" key="3">
    <source>
        <dbReference type="Proteomes" id="UP000053029"/>
    </source>
</evidence>
<dbReference type="OrthoDB" id="4924482at2759"/>
<feature type="region of interest" description="Disordered" evidence="1">
    <location>
        <begin position="1"/>
        <end position="31"/>
    </location>
</feature>
<dbReference type="InterPro" id="IPR054208">
    <property type="entry name" value="DUF6914"/>
</dbReference>
<proteinExistence type="predicted"/>
<reference evidence="2 3" key="1">
    <citation type="submission" date="2015-01" db="EMBL/GenBank/DDBJ databases">
        <title>The Genome Sequence of Fonsecaea pedrosoi CBS 271.37.</title>
        <authorList>
            <consortium name="The Broad Institute Genomics Platform"/>
            <person name="Cuomo C."/>
            <person name="de Hoog S."/>
            <person name="Gorbushina A."/>
            <person name="Stielow B."/>
            <person name="Teixiera M."/>
            <person name="Abouelleil A."/>
            <person name="Chapman S.B."/>
            <person name="Priest M."/>
            <person name="Young S.K."/>
            <person name="Wortman J."/>
            <person name="Nusbaum C."/>
            <person name="Birren B."/>
        </authorList>
    </citation>
    <scope>NUCLEOTIDE SEQUENCE [LARGE SCALE GENOMIC DNA]</scope>
    <source>
        <strain evidence="2 3">CBS 271.37</strain>
    </source>
</reference>
<dbReference type="GeneID" id="25309143"/>
<accession>A0A0D2ESI7</accession>
<protein>
    <submittedName>
        <fullName evidence="2">Uncharacterized protein</fullName>
    </submittedName>
</protein>
<dbReference type="Pfam" id="PF21858">
    <property type="entry name" value="DUF6914"/>
    <property type="match status" value="1"/>
</dbReference>
<feature type="compositionally biased region" description="Polar residues" evidence="1">
    <location>
        <begin position="1"/>
        <end position="11"/>
    </location>
</feature>
<evidence type="ECO:0000313" key="2">
    <source>
        <dbReference type="EMBL" id="KIW77207.1"/>
    </source>
</evidence>
<dbReference type="HOGENOM" id="CLU_128341_1_0_1"/>
<organism evidence="2 3">
    <name type="scientific">Fonsecaea pedrosoi CBS 271.37</name>
    <dbReference type="NCBI Taxonomy" id="1442368"/>
    <lineage>
        <taxon>Eukaryota</taxon>
        <taxon>Fungi</taxon>
        <taxon>Dikarya</taxon>
        <taxon>Ascomycota</taxon>
        <taxon>Pezizomycotina</taxon>
        <taxon>Eurotiomycetes</taxon>
        <taxon>Chaetothyriomycetidae</taxon>
        <taxon>Chaetothyriales</taxon>
        <taxon>Herpotrichiellaceae</taxon>
        <taxon>Fonsecaea</taxon>
    </lineage>
</organism>
<dbReference type="VEuPathDB" id="FungiDB:Z517_09653"/>
<keyword evidence="3" id="KW-1185">Reference proteome</keyword>
<evidence type="ECO:0000256" key="1">
    <source>
        <dbReference type="SAM" id="MobiDB-lite"/>
    </source>
</evidence>